<gene>
    <name evidence="3" type="ORF">nbrc107697_04180</name>
</gene>
<dbReference type="InterPro" id="IPR000873">
    <property type="entry name" value="AMP-dep_synth/lig_dom"/>
</dbReference>
<evidence type="ECO:0000313" key="4">
    <source>
        <dbReference type="Proteomes" id="UP000444980"/>
    </source>
</evidence>
<dbReference type="InterPro" id="IPR050237">
    <property type="entry name" value="ATP-dep_AMP-bd_enzyme"/>
</dbReference>
<dbReference type="Proteomes" id="UP000444980">
    <property type="component" value="Unassembled WGS sequence"/>
</dbReference>
<dbReference type="AlphaFoldDB" id="A0A7M3SUQ5"/>
<dbReference type="Gene3D" id="3.30.300.30">
    <property type="match status" value="1"/>
</dbReference>
<name>A0A7M3SUQ5_9ACTN</name>
<feature type="domain" description="AMP-dependent synthetase/ligase" evidence="1">
    <location>
        <begin position="44"/>
        <end position="406"/>
    </location>
</feature>
<dbReference type="Gene3D" id="3.40.50.12780">
    <property type="entry name" value="N-terminal domain of ligase-like"/>
    <property type="match status" value="1"/>
</dbReference>
<accession>A0A7M3SUQ5</accession>
<dbReference type="Pfam" id="PF00501">
    <property type="entry name" value="AMP-binding"/>
    <property type="match status" value="1"/>
</dbReference>
<evidence type="ECO:0000313" key="3">
    <source>
        <dbReference type="EMBL" id="GED96379.1"/>
    </source>
</evidence>
<dbReference type="PANTHER" id="PTHR43767:SF10">
    <property type="entry name" value="SURFACTIN SYNTHASE SUBUNIT 1"/>
    <property type="match status" value="1"/>
</dbReference>
<comment type="caution">
    <text evidence="3">The sequence shown here is derived from an EMBL/GenBank/DDBJ whole genome shotgun (WGS) entry which is preliminary data.</text>
</comment>
<dbReference type="SUPFAM" id="SSF56801">
    <property type="entry name" value="Acetyl-CoA synthetase-like"/>
    <property type="match status" value="1"/>
</dbReference>
<dbReference type="InterPro" id="IPR045851">
    <property type="entry name" value="AMP-bd_C_sf"/>
</dbReference>
<evidence type="ECO:0000259" key="1">
    <source>
        <dbReference type="Pfam" id="PF00501"/>
    </source>
</evidence>
<dbReference type="Pfam" id="PF13193">
    <property type="entry name" value="AMP-binding_C"/>
    <property type="match status" value="1"/>
</dbReference>
<keyword evidence="3" id="KW-0436">Ligase</keyword>
<keyword evidence="4" id="KW-1185">Reference proteome</keyword>
<protein>
    <submittedName>
        <fullName evidence="3">2,3-dihydroxybenzoate-AMP ligase</fullName>
    </submittedName>
</protein>
<reference evidence="4" key="1">
    <citation type="submission" date="2019-06" db="EMBL/GenBank/DDBJ databases">
        <title>Gordonia isolated from sludge of a wastewater treatment plant.</title>
        <authorList>
            <person name="Tamura T."/>
            <person name="Aoyama K."/>
            <person name="Kang Y."/>
            <person name="Saito S."/>
            <person name="Akiyama N."/>
            <person name="Yazawa K."/>
            <person name="Gonoi T."/>
            <person name="Mikami Y."/>
        </authorList>
    </citation>
    <scope>NUCLEOTIDE SEQUENCE [LARGE SCALE GENOMIC DNA]</scope>
    <source>
        <strain evidence="4">NBRC 107697</strain>
    </source>
</reference>
<dbReference type="EMBL" id="BJOU01000001">
    <property type="protein sequence ID" value="GED96379.1"/>
    <property type="molecule type" value="Genomic_DNA"/>
</dbReference>
<evidence type="ECO:0000259" key="2">
    <source>
        <dbReference type="Pfam" id="PF13193"/>
    </source>
</evidence>
<dbReference type="PANTHER" id="PTHR43767">
    <property type="entry name" value="LONG-CHAIN-FATTY-ACID--COA LIGASE"/>
    <property type="match status" value="1"/>
</dbReference>
<dbReference type="InterPro" id="IPR025110">
    <property type="entry name" value="AMP-bd_C"/>
</dbReference>
<feature type="domain" description="AMP-binding enzyme C-terminal" evidence="2">
    <location>
        <begin position="462"/>
        <end position="541"/>
    </location>
</feature>
<sequence length="560" mass="59272">MTTSTQTALFTDLAEGFTPHPAPAQQRYGEAGLFANRALWQIIEKAATSTPAAPAVTDATGTLTYAQFTDAVRARAAGFVAAGLRPGQRVVLQQNNSVQFAITLLGLLRAGLVPVMTLPAHRIAEIAHLAAGADAVAYLTEDGRRGYDYRELATELQQRVPGVEHVFIDGDPGAFAALPDADPDTVELPGPTDPDLPALLLVSGGTTGLPKLIARTHNDYLLNAHQSVRVTGLTRADTYLAALPAAHNFPLCCPGVLGVWSAGAHAVFTDNPSPDAAFDLIEKHRVTITALVPALAQVWCAATEWEPADISSLRLLQVGGSKLAQADAEALDAALGPITQQVFGMAEGLICYTRLDDPRDLVQQVQGSPMSEFDEVRIVDENGDDVPDGTDGELLVRGPYTIRGYYRAESTTGGQASLSFTPDGFYRSGDRVRRLPSGHLVVTGRIKDTIVRAGENVAADDVEENLVAHPSVRQAAVIGVPDASLGERICALVVASHEHAPGQPLPLAELRSFLADRGLAAFKLPDEVRLVSSLPLTAIGKVDKKALRAQLDAEPASAKS</sequence>
<dbReference type="GO" id="GO:0016877">
    <property type="term" value="F:ligase activity, forming carbon-sulfur bonds"/>
    <property type="evidence" value="ECO:0007669"/>
    <property type="project" value="UniProtKB-ARBA"/>
</dbReference>
<dbReference type="InterPro" id="IPR042099">
    <property type="entry name" value="ANL_N_sf"/>
</dbReference>
<proteinExistence type="predicted"/>
<organism evidence="3 4">
    <name type="scientific">Gordonia crocea</name>
    <dbReference type="NCBI Taxonomy" id="589162"/>
    <lineage>
        <taxon>Bacteria</taxon>
        <taxon>Bacillati</taxon>
        <taxon>Actinomycetota</taxon>
        <taxon>Actinomycetes</taxon>
        <taxon>Mycobacteriales</taxon>
        <taxon>Gordoniaceae</taxon>
        <taxon>Gordonia</taxon>
    </lineage>
</organism>